<dbReference type="GeneID" id="84615599"/>
<dbReference type="EMBL" id="LN907829">
    <property type="protein sequence ID" value="CUU26371.1"/>
    <property type="molecule type" value="Genomic_DNA"/>
</dbReference>
<evidence type="ECO:0000256" key="1">
    <source>
        <dbReference type="SAM" id="Phobius"/>
    </source>
</evidence>
<name>A0A0U5LCD3_9GAMM</name>
<dbReference type="InterPro" id="IPR021877">
    <property type="entry name" value="DUF3487"/>
</dbReference>
<evidence type="ECO:0000313" key="2">
    <source>
        <dbReference type="EMBL" id="CUU26371.1"/>
    </source>
</evidence>
<dbReference type="RefSeq" id="WP_067437301.1">
    <property type="nucleotide sequence ID" value="NZ_CP073264.1"/>
</dbReference>
<dbReference type="AlphaFoldDB" id="A0A0U5LCD3"/>
<sequence length="121" mass="13478">MATIRFLPDRLNSEPVVFRGFTTPELGMAALAGVGIGFVLSLPFAFIFGWLAVPTVALLFPLVLIAFGGRWLAARKRGKPENYLWQQVALKMRRTGFGDPSLIIDSRGWSLRRSKSIRSIK</sequence>
<dbReference type="Pfam" id="PF11990">
    <property type="entry name" value="DUF3487"/>
    <property type="match status" value="1"/>
</dbReference>
<geneLocation type="plasmid" evidence="3">
    <name>pEM02</name>
</geneLocation>
<dbReference type="Proteomes" id="UP000059419">
    <property type="component" value="Plasmid pEM02"/>
</dbReference>
<keyword evidence="1" id="KW-1133">Transmembrane helix</keyword>
<feature type="transmembrane region" description="Helical" evidence="1">
    <location>
        <begin position="28"/>
        <end position="50"/>
    </location>
</feature>
<feature type="transmembrane region" description="Helical" evidence="1">
    <location>
        <begin position="56"/>
        <end position="73"/>
    </location>
</feature>
<keyword evidence="1" id="KW-0472">Membrane</keyword>
<organism evidence="2 3">
    <name type="scientific">Duffyella gerundensis</name>
    <dbReference type="NCBI Taxonomy" id="1619313"/>
    <lineage>
        <taxon>Bacteria</taxon>
        <taxon>Pseudomonadati</taxon>
        <taxon>Pseudomonadota</taxon>
        <taxon>Gammaproteobacteria</taxon>
        <taxon>Enterobacterales</taxon>
        <taxon>Erwiniaceae</taxon>
        <taxon>Duffyella</taxon>
    </lineage>
</organism>
<dbReference type="NCBIfam" id="TIGR03750">
    <property type="entry name" value="conj_TIGR03750"/>
    <property type="match status" value="1"/>
</dbReference>
<keyword evidence="1" id="KW-0812">Transmembrane</keyword>
<reference evidence="3" key="1">
    <citation type="submission" date="2015-11" db="EMBL/GenBank/DDBJ databases">
        <authorList>
            <person name="Blom J."/>
        </authorList>
    </citation>
    <scope>NUCLEOTIDE SEQUENCE [LARGE SCALE GENOMIC DNA]</scope>
    <source>
        <plasmid evidence="3">pEM02</plasmid>
    </source>
</reference>
<proteinExistence type="predicted"/>
<gene>
    <name evidence="2" type="ORF">EM595_p1125</name>
</gene>
<keyword evidence="3" id="KW-1185">Reference proteome</keyword>
<protein>
    <submittedName>
        <fullName evidence="2">Membrane protein</fullName>
    </submittedName>
</protein>
<accession>A0A0U5LCD3</accession>
<evidence type="ECO:0000313" key="3">
    <source>
        <dbReference type="Proteomes" id="UP000059419"/>
    </source>
</evidence>
<dbReference type="KEGG" id="ege:EM595_p1125"/>
<dbReference type="PATRIC" id="fig|1619313.3.peg.4315"/>
<dbReference type="OrthoDB" id="8907898at2"/>